<dbReference type="InterPro" id="IPR023214">
    <property type="entry name" value="HAD_sf"/>
</dbReference>
<keyword evidence="4" id="KW-0539">Nucleus</keyword>
<dbReference type="PANTHER" id="PTHR23081">
    <property type="entry name" value="RNA POLYMERASE II CTD PHOSPHATASE"/>
    <property type="match status" value="1"/>
</dbReference>
<evidence type="ECO:0000256" key="7">
    <source>
        <dbReference type="SAM" id="MobiDB-lite"/>
    </source>
</evidence>
<comment type="subcellular location">
    <subcellularLocation>
        <location evidence="1">Nucleus</location>
    </subcellularLocation>
</comment>
<dbReference type="Gene3D" id="3.40.50.10190">
    <property type="entry name" value="BRCT domain"/>
    <property type="match status" value="1"/>
</dbReference>
<dbReference type="PANTHER" id="PTHR23081:SF36">
    <property type="entry name" value="RNA POLYMERASE II SUBUNIT A C-TERMINAL DOMAIN PHOSPHATASE"/>
    <property type="match status" value="1"/>
</dbReference>
<proteinExistence type="predicted"/>
<dbReference type="EC" id="3.1.3.16" evidence="2"/>
<comment type="caution">
    <text evidence="10">The sequence shown here is derived from an EMBL/GenBank/DDBJ whole genome shotgun (WGS) entry which is preliminary data.</text>
</comment>
<dbReference type="EMBL" id="JWZT01002857">
    <property type="protein sequence ID" value="KII68460.1"/>
    <property type="molecule type" value="Genomic_DNA"/>
</dbReference>
<dbReference type="Gene3D" id="3.40.50.1000">
    <property type="entry name" value="HAD superfamily/HAD-like"/>
    <property type="match status" value="1"/>
</dbReference>
<keyword evidence="3" id="KW-0378">Hydrolase</keyword>
<dbReference type="InterPro" id="IPR004274">
    <property type="entry name" value="FCP1_dom"/>
</dbReference>
<keyword evidence="11" id="KW-1185">Reference proteome</keyword>
<evidence type="ECO:0000259" key="9">
    <source>
        <dbReference type="PROSITE" id="PS50969"/>
    </source>
</evidence>
<reference evidence="10 11" key="1">
    <citation type="journal article" date="2014" name="Genome Biol. Evol.">
        <title>The genome of the myxosporean Thelohanellus kitauei shows adaptations to nutrient acquisition within its fish host.</title>
        <authorList>
            <person name="Yang Y."/>
            <person name="Xiong J."/>
            <person name="Zhou Z."/>
            <person name="Huo F."/>
            <person name="Miao W."/>
            <person name="Ran C."/>
            <person name="Liu Y."/>
            <person name="Zhang J."/>
            <person name="Feng J."/>
            <person name="Wang M."/>
            <person name="Wang M."/>
            <person name="Wang L."/>
            <person name="Yao B."/>
        </authorList>
    </citation>
    <scope>NUCLEOTIDE SEQUENCE [LARGE SCALE GENOMIC DNA]</scope>
    <source>
        <strain evidence="10">Wuqing</strain>
    </source>
</reference>
<dbReference type="CDD" id="cd17729">
    <property type="entry name" value="BRCT_CTDP1"/>
    <property type="match status" value="1"/>
</dbReference>
<dbReference type="GO" id="GO:0005634">
    <property type="term" value="C:nucleus"/>
    <property type="evidence" value="ECO:0007669"/>
    <property type="project" value="UniProtKB-SubCell"/>
</dbReference>
<dbReference type="PROSITE" id="PS50969">
    <property type="entry name" value="FCP1"/>
    <property type="match status" value="1"/>
</dbReference>
<dbReference type="SUPFAM" id="SSF56784">
    <property type="entry name" value="HAD-like"/>
    <property type="match status" value="1"/>
</dbReference>
<gene>
    <name evidence="10" type="ORF">RF11_10818</name>
</gene>
<dbReference type="InterPro" id="IPR036420">
    <property type="entry name" value="BRCT_dom_sf"/>
</dbReference>
<comment type="catalytic activity">
    <reaction evidence="6">
        <text>O-phospho-L-threonyl-[protein] + H2O = L-threonyl-[protein] + phosphate</text>
        <dbReference type="Rhea" id="RHEA:47004"/>
        <dbReference type="Rhea" id="RHEA-COMP:11060"/>
        <dbReference type="Rhea" id="RHEA-COMP:11605"/>
        <dbReference type="ChEBI" id="CHEBI:15377"/>
        <dbReference type="ChEBI" id="CHEBI:30013"/>
        <dbReference type="ChEBI" id="CHEBI:43474"/>
        <dbReference type="ChEBI" id="CHEBI:61977"/>
        <dbReference type="EC" id="3.1.3.16"/>
    </reaction>
</comment>
<feature type="region of interest" description="Disordered" evidence="7">
    <location>
        <begin position="412"/>
        <end position="483"/>
    </location>
</feature>
<dbReference type="OMA" id="RVEDQHR"/>
<dbReference type="AlphaFoldDB" id="A0A0C2MWB4"/>
<dbReference type="OrthoDB" id="6019842at2759"/>
<evidence type="ECO:0000256" key="6">
    <source>
        <dbReference type="ARBA" id="ARBA00048336"/>
    </source>
</evidence>
<feature type="domain" description="BRCT" evidence="8">
    <location>
        <begin position="257"/>
        <end position="351"/>
    </location>
</feature>
<evidence type="ECO:0000313" key="10">
    <source>
        <dbReference type="EMBL" id="KII68460.1"/>
    </source>
</evidence>
<sequence length="483" mass="55071">MVHSFPDLVVNIDEAKKIGQKDTENLIRDQKLILVVDLDHTLVHACVSSNSACFPADGTAEVQEFEINGNNFSIAIRPGCRDFLEKLSSYYELHVFTLGTRDYAHKIINILDPKHHLIRERVRSRCDSTIPTMKIQEISKIFPTNDHMVVVMDDRRDVWSGMDNVIHVLPFIYFDTKEYEASSLFSKNFNFKTIRKIESYCSDTSYFDYLLENLVEFHSIFYEAHRVCDSIKADDKGIDPYLDDSNMPNMKNIISYTRSQILNNCRITFSGIIPAEGDITDNREYLIAIFLGAEVHDAVTSDITHLITNGVYTRKAKQIIQKSIPASIVTIDWLYCCYYLGRHVSENFFKFEFNLSQAEECSVEFEQDGTHDHCGQKRGGDCEVDTVVKKRPMVLEDYLDDEDLRLTLEELENETESPDDDKSSVSASQGSKNTHNEAKSIGNVDSQCLEEKNSSDSSSSVGPSNITEEELQKYVDQINSEVP</sequence>
<evidence type="ECO:0000256" key="3">
    <source>
        <dbReference type="ARBA" id="ARBA00022801"/>
    </source>
</evidence>
<evidence type="ECO:0000259" key="8">
    <source>
        <dbReference type="PROSITE" id="PS50172"/>
    </source>
</evidence>
<feature type="domain" description="FCP1 homology" evidence="9">
    <location>
        <begin position="27"/>
        <end position="191"/>
    </location>
</feature>
<dbReference type="GO" id="GO:0008420">
    <property type="term" value="F:RNA polymerase II CTD heptapeptide repeat phosphatase activity"/>
    <property type="evidence" value="ECO:0007669"/>
    <property type="project" value="InterPro"/>
</dbReference>
<feature type="compositionally biased region" description="Polar residues" evidence="7">
    <location>
        <begin position="424"/>
        <end position="433"/>
    </location>
</feature>
<accession>A0A0C2MWB4</accession>
<dbReference type="SMART" id="SM00577">
    <property type="entry name" value="CPDc"/>
    <property type="match status" value="1"/>
</dbReference>
<evidence type="ECO:0000256" key="1">
    <source>
        <dbReference type="ARBA" id="ARBA00004123"/>
    </source>
</evidence>
<evidence type="ECO:0000313" key="11">
    <source>
        <dbReference type="Proteomes" id="UP000031668"/>
    </source>
</evidence>
<dbReference type="InterPro" id="IPR036412">
    <property type="entry name" value="HAD-like_sf"/>
</dbReference>
<dbReference type="Pfam" id="PF00533">
    <property type="entry name" value="BRCT"/>
    <property type="match status" value="1"/>
</dbReference>
<evidence type="ECO:0000256" key="4">
    <source>
        <dbReference type="ARBA" id="ARBA00023242"/>
    </source>
</evidence>
<dbReference type="InterPro" id="IPR001357">
    <property type="entry name" value="BRCT_dom"/>
</dbReference>
<evidence type="ECO:0000256" key="5">
    <source>
        <dbReference type="ARBA" id="ARBA00047761"/>
    </source>
</evidence>
<dbReference type="SMART" id="SM00292">
    <property type="entry name" value="BRCT"/>
    <property type="match status" value="1"/>
</dbReference>
<name>A0A0C2MWB4_THEKT</name>
<organism evidence="10 11">
    <name type="scientific">Thelohanellus kitauei</name>
    <name type="common">Myxosporean</name>
    <dbReference type="NCBI Taxonomy" id="669202"/>
    <lineage>
        <taxon>Eukaryota</taxon>
        <taxon>Metazoa</taxon>
        <taxon>Cnidaria</taxon>
        <taxon>Myxozoa</taxon>
        <taxon>Myxosporea</taxon>
        <taxon>Bivalvulida</taxon>
        <taxon>Platysporina</taxon>
        <taxon>Myxobolidae</taxon>
        <taxon>Thelohanellus</taxon>
    </lineage>
</organism>
<dbReference type="CDD" id="cd07521">
    <property type="entry name" value="HAD_FCP1-like"/>
    <property type="match status" value="1"/>
</dbReference>
<protein>
    <recommendedName>
        <fullName evidence="2">protein-serine/threonine phosphatase</fullName>
        <ecNumber evidence="2">3.1.3.16</ecNumber>
    </recommendedName>
</protein>
<dbReference type="Proteomes" id="UP000031668">
    <property type="component" value="Unassembled WGS sequence"/>
</dbReference>
<dbReference type="Pfam" id="PF03031">
    <property type="entry name" value="NIF"/>
    <property type="match status" value="1"/>
</dbReference>
<evidence type="ECO:0000256" key="2">
    <source>
        <dbReference type="ARBA" id="ARBA00013081"/>
    </source>
</evidence>
<dbReference type="SUPFAM" id="SSF52113">
    <property type="entry name" value="BRCT domain"/>
    <property type="match status" value="1"/>
</dbReference>
<comment type="catalytic activity">
    <reaction evidence="5">
        <text>O-phospho-L-seryl-[protein] + H2O = L-seryl-[protein] + phosphate</text>
        <dbReference type="Rhea" id="RHEA:20629"/>
        <dbReference type="Rhea" id="RHEA-COMP:9863"/>
        <dbReference type="Rhea" id="RHEA-COMP:11604"/>
        <dbReference type="ChEBI" id="CHEBI:15377"/>
        <dbReference type="ChEBI" id="CHEBI:29999"/>
        <dbReference type="ChEBI" id="CHEBI:43474"/>
        <dbReference type="ChEBI" id="CHEBI:83421"/>
        <dbReference type="EC" id="3.1.3.16"/>
    </reaction>
</comment>
<dbReference type="InterPro" id="IPR039189">
    <property type="entry name" value="Fcp1"/>
</dbReference>
<dbReference type="PROSITE" id="PS50172">
    <property type="entry name" value="BRCT"/>
    <property type="match status" value="1"/>
</dbReference>